<proteinExistence type="predicted"/>
<feature type="region of interest" description="Disordered" evidence="1">
    <location>
        <begin position="1"/>
        <end position="68"/>
    </location>
</feature>
<dbReference type="Proteomes" id="UP001310387">
    <property type="component" value="Unassembled WGS sequence"/>
</dbReference>
<name>A0ABU7Z9R9_9MICO</name>
<feature type="domain" description="Septum formation-related" evidence="3">
    <location>
        <begin position="128"/>
        <end position="221"/>
    </location>
</feature>
<gene>
    <name evidence="4" type="ORF">V5O49_14200</name>
</gene>
<comment type="caution">
    <text evidence="4">The sequence shown here is derived from an EMBL/GenBank/DDBJ whole genome shotgun (WGS) entry which is preliminary data.</text>
</comment>
<accession>A0ABU7Z9R9</accession>
<keyword evidence="2" id="KW-0472">Membrane</keyword>
<evidence type="ECO:0000313" key="5">
    <source>
        <dbReference type="Proteomes" id="UP001310387"/>
    </source>
</evidence>
<keyword evidence="2" id="KW-1133">Transmembrane helix</keyword>
<keyword evidence="2" id="KW-0812">Transmembrane</keyword>
<reference evidence="4" key="1">
    <citation type="journal article" date="2024" name="Antonie Van Leeuwenhoek">
        <title>Isoptericola haloaureus sp. nov., a dimorphic actinobacterium isolated from mangrove sediments of southeast India, implicating biosaline agricultural significance through nitrogen fixation and salt tolerance genes.</title>
        <authorList>
            <person name="Prathaban M."/>
            <person name="Prathiviraj R."/>
            <person name="Ravichandran M."/>
            <person name="Natarajan S.D."/>
            <person name="Sobanaa M."/>
            <person name="Hari Krishna Kumar S."/>
            <person name="Chandrasekar V."/>
            <person name="Selvin J."/>
        </authorList>
    </citation>
    <scope>NUCLEOTIDE SEQUENCE</scope>
    <source>
        <strain evidence="4">MP1014</strain>
    </source>
</reference>
<dbReference type="RefSeq" id="WP_332902768.1">
    <property type="nucleotide sequence ID" value="NZ_JBAGLP010000118.1"/>
</dbReference>
<feature type="compositionally biased region" description="Low complexity" evidence="1">
    <location>
        <begin position="14"/>
        <end position="49"/>
    </location>
</feature>
<reference evidence="4" key="2">
    <citation type="submission" date="2024-02" db="EMBL/GenBank/DDBJ databases">
        <authorList>
            <person name="Prathaban M."/>
            <person name="Mythili R."/>
            <person name="Sharmila Devi N."/>
            <person name="Sobanaa M."/>
            <person name="Prathiviraj R."/>
            <person name="Selvin J."/>
        </authorList>
    </citation>
    <scope>NUCLEOTIDE SEQUENCE</scope>
    <source>
        <strain evidence="4">MP1014</strain>
    </source>
</reference>
<dbReference type="InterPro" id="IPR026004">
    <property type="entry name" value="Septum_form"/>
</dbReference>
<evidence type="ECO:0000256" key="2">
    <source>
        <dbReference type="SAM" id="Phobius"/>
    </source>
</evidence>
<evidence type="ECO:0000313" key="4">
    <source>
        <dbReference type="EMBL" id="MEG3616279.1"/>
    </source>
</evidence>
<dbReference type="EMBL" id="JBAGLP010000118">
    <property type="protein sequence ID" value="MEG3616279.1"/>
    <property type="molecule type" value="Genomic_DNA"/>
</dbReference>
<evidence type="ECO:0000256" key="1">
    <source>
        <dbReference type="SAM" id="MobiDB-lite"/>
    </source>
</evidence>
<sequence length="235" mass="23175">MTERPEDDLSFASPGPATPAAGPDGTPPVAGTPGATAAAPGATAAAPPARSGDGTRWGAPGGPTPAERAAARRTARIWVLSVVGLIVLVVAGATGISALTSSAREQAWEPVAADVTAPTTVNAVQLVLGSCLSGASTEGGVGAVEVVPCADPHVAEVVGRTDAASDAIWPGEDVVAARTARGCTADLLGPQARAEAAPSVAFVVWTPTEDSWAAGDRTGLCVAVLDEERTGSLLD</sequence>
<protein>
    <submittedName>
        <fullName evidence="4">Septum formation family protein</fullName>
    </submittedName>
</protein>
<dbReference type="Pfam" id="PF13845">
    <property type="entry name" value="Septum_form"/>
    <property type="match status" value="1"/>
</dbReference>
<organism evidence="4 5">
    <name type="scientific">Isoptericola haloaureus</name>
    <dbReference type="NCBI Taxonomy" id="1542902"/>
    <lineage>
        <taxon>Bacteria</taxon>
        <taxon>Bacillati</taxon>
        <taxon>Actinomycetota</taxon>
        <taxon>Actinomycetes</taxon>
        <taxon>Micrococcales</taxon>
        <taxon>Promicromonosporaceae</taxon>
        <taxon>Isoptericola</taxon>
    </lineage>
</organism>
<feature type="transmembrane region" description="Helical" evidence="2">
    <location>
        <begin position="77"/>
        <end position="99"/>
    </location>
</feature>
<evidence type="ECO:0000259" key="3">
    <source>
        <dbReference type="Pfam" id="PF13845"/>
    </source>
</evidence>
<keyword evidence="5" id="KW-1185">Reference proteome</keyword>